<dbReference type="InterPro" id="IPR005178">
    <property type="entry name" value="Ostalpha/TMEM184C"/>
</dbReference>
<sequence>MGLFNKKGGDGAHSCPTQDLSEQAQEPAVGGMSFYTFNMIISGAAAAFVILVILAFMMMHVTHFSNPKHQGNIMRVSLFIPIYVLISWLSLAFPVVYPYIKPWVHVFEAWSLCSFFLLLSEYLAPNQRERDAYLAAKNIPKKKGTMRGHKWFQVRWILVFQYPVVAFLIAILTDITQAAGVYCIFSGGIHFAKFWLHLFNMISLVLVFLTLLQVFKHLKPELAVHNAMLKFIAFKIIIFLTVVQSIIFWILEDHTDVMNPSSTMTWADFHIGIPNMLPCLEMVPLSLFFVWAYHWGTYSKSRRADDESNSAVPHYQGGFLGWRAFLEMLNPSGLFRGIIYAFKLVLRKSV</sequence>
<evidence type="ECO:0000256" key="3">
    <source>
        <dbReference type="ARBA" id="ARBA00022989"/>
    </source>
</evidence>
<keyword evidence="4 5" id="KW-0472">Membrane</keyword>
<feature type="transmembrane region" description="Helical" evidence="5">
    <location>
        <begin position="194"/>
        <end position="215"/>
    </location>
</feature>
<proteinExistence type="predicted"/>
<feature type="transmembrane region" description="Helical" evidence="5">
    <location>
        <begin position="35"/>
        <end position="57"/>
    </location>
</feature>
<dbReference type="OrthoDB" id="5348404at2759"/>
<comment type="subcellular location">
    <subcellularLocation>
        <location evidence="1">Membrane</location>
        <topology evidence="1">Multi-pass membrane protein</topology>
    </subcellularLocation>
</comment>
<feature type="transmembrane region" description="Helical" evidence="5">
    <location>
        <begin position="227"/>
        <end position="251"/>
    </location>
</feature>
<evidence type="ECO:0000256" key="5">
    <source>
        <dbReference type="SAM" id="Phobius"/>
    </source>
</evidence>
<comment type="caution">
    <text evidence="6">The sequence shown here is derived from an EMBL/GenBank/DDBJ whole genome shotgun (WGS) entry which is preliminary data.</text>
</comment>
<evidence type="ECO:0000256" key="4">
    <source>
        <dbReference type="ARBA" id="ARBA00023136"/>
    </source>
</evidence>
<evidence type="ECO:0000256" key="1">
    <source>
        <dbReference type="ARBA" id="ARBA00004141"/>
    </source>
</evidence>
<organism evidence="6 7">
    <name type="scientific">Emericellopsis atlantica</name>
    <dbReference type="NCBI Taxonomy" id="2614577"/>
    <lineage>
        <taxon>Eukaryota</taxon>
        <taxon>Fungi</taxon>
        <taxon>Dikarya</taxon>
        <taxon>Ascomycota</taxon>
        <taxon>Pezizomycotina</taxon>
        <taxon>Sordariomycetes</taxon>
        <taxon>Hypocreomycetidae</taxon>
        <taxon>Hypocreales</taxon>
        <taxon>Bionectriaceae</taxon>
        <taxon>Emericellopsis</taxon>
    </lineage>
</organism>
<dbReference type="GeneID" id="70292972"/>
<dbReference type="Proteomes" id="UP000887229">
    <property type="component" value="Unassembled WGS sequence"/>
</dbReference>
<evidence type="ECO:0000313" key="6">
    <source>
        <dbReference type="EMBL" id="KAG9256207.1"/>
    </source>
</evidence>
<reference evidence="6" key="1">
    <citation type="journal article" date="2021" name="IMA Fungus">
        <title>Genomic characterization of three marine fungi, including Emericellopsis atlantica sp. nov. with signatures of a generalist lifestyle and marine biomass degradation.</title>
        <authorList>
            <person name="Hagestad O.C."/>
            <person name="Hou L."/>
            <person name="Andersen J.H."/>
            <person name="Hansen E.H."/>
            <person name="Altermark B."/>
            <person name="Li C."/>
            <person name="Kuhnert E."/>
            <person name="Cox R.J."/>
            <person name="Crous P.W."/>
            <person name="Spatafora J.W."/>
            <person name="Lail K."/>
            <person name="Amirebrahimi M."/>
            <person name="Lipzen A."/>
            <person name="Pangilinan J."/>
            <person name="Andreopoulos W."/>
            <person name="Hayes R.D."/>
            <person name="Ng V."/>
            <person name="Grigoriev I.V."/>
            <person name="Jackson S.A."/>
            <person name="Sutton T.D.S."/>
            <person name="Dobson A.D.W."/>
            <person name="Rama T."/>
        </authorList>
    </citation>
    <scope>NUCLEOTIDE SEQUENCE</scope>
    <source>
        <strain evidence="6">TS7</strain>
    </source>
</reference>
<evidence type="ECO:0000313" key="7">
    <source>
        <dbReference type="Proteomes" id="UP000887229"/>
    </source>
</evidence>
<gene>
    <name evidence="6" type="ORF">F5Z01DRAFT_634536</name>
</gene>
<dbReference type="EMBL" id="MU251248">
    <property type="protein sequence ID" value="KAG9256207.1"/>
    <property type="molecule type" value="Genomic_DNA"/>
</dbReference>
<feature type="transmembrane region" description="Helical" evidence="5">
    <location>
        <begin position="271"/>
        <end position="293"/>
    </location>
</feature>
<keyword evidence="2 5" id="KW-0812">Transmembrane</keyword>
<dbReference type="GO" id="GO:0016020">
    <property type="term" value="C:membrane"/>
    <property type="evidence" value="ECO:0007669"/>
    <property type="project" value="UniProtKB-SubCell"/>
</dbReference>
<dbReference type="Pfam" id="PF03619">
    <property type="entry name" value="Solute_trans_a"/>
    <property type="match status" value="1"/>
</dbReference>
<keyword evidence="7" id="KW-1185">Reference proteome</keyword>
<accession>A0A9P7ZQX7</accession>
<evidence type="ECO:0000256" key="2">
    <source>
        <dbReference type="ARBA" id="ARBA00022692"/>
    </source>
</evidence>
<name>A0A9P7ZQX7_9HYPO</name>
<dbReference type="AlphaFoldDB" id="A0A9P7ZQX7"/>
<keyword evidence="3 5" id="KW-1133">Transmembrane helix</keyword>
<feature type="transmembrane region" description="Helical" evidence="5">
    <location>
        <begin position="103"/>
        <end position="124"/>
    </location>
</feature>
<feature type="transmembrane region" description="Helical" evidence="5">
    <location>
        <begin position="156"/>
        <end position="182"/>
    </location>
</feature>
<feature type="transmembrane region" description="Helical" evidence="5">
    <location>
        <begin position="78"/>
        <end position="97"/>
    </location>
</feature>
<dbReference type="SMART" id="SM01417">
    <property type="entry name" value="Solute_trans_a"/>
    <property type="match status" value="1"/>
</dbReference>
<dbReference type="PANTHER" id="PTHR23423">
    <property type="entry name" value="ORGANIC SOLUTE TRANSPORTER-RELATED"/>
    <property type="match status" value="1"/>
</dbReference>
<protein>
    <submittedName>
        <fullName evidence="6">Organic solute transporter Ostalpha-domain-containing protein</fullName>
    </submittedName>
</protein>
<dbReference type="RefSeq" id="XP_046120131.1">
    <property type="nucleotide sequence ID" value="XM_046262069.1"/>
</dbReference>